<accession>A0A3N4IRS7</accession>
<evidence type="ECO:0000256" key="1">
    <source>
        <dbReference type="SAM" id="MobiDB-lite"/>
    </source>
</evidence>
<evidence type="ECO:0000313" key="3">
    <source>
        <dbReference type="Proteomes" id="UP000275078"/>
    </source>
</evidence>
<name>A0A3N4IRS7_ASCIM</name>
<gene>
    <name evidence="2" type="ORF">BJ508DRAFT_346661</name>
</gene>
<sequence>MSSKVLLNHLSIQALRLYLPLGSLFSEYSKFHGIQSNSMRLTEIVLTTGLLATSAYSAALPDAPSFVINIVPGTVVPATTTAHVVEAVPLVAATIENHTDQHDSPGFFKLQGLRVDSKAPFPPPGWNKYQATKSLSRANPCTFNEVLENNPGFQVLENPGEHALKPIPSEHIDCHRSPGGEWLLGAVNWGQWWSSWAPLEEDYNRLALAERAAKIATEGVPEGETIIFRNGATPRGVGGPGFGRGGVKVGGIPPGPRVKGPRPVASRTGWRVETDQKQDVNGETEENKVQVDIVYEPEERVVEEVVEVEAPVAVAVEVKPQYVYEVQPIVAQPVAVQPVIVQPVQQVPVQPVATLPPIIRPVPVGGYRPPRGAIRLHRRPSVHDQGARPLMQTETGSVHQ</sequence>
<dbReference type="AlphaFoldDB" id="A0A3N4IRS7"/>
<dbReference type="EMBL" id="ML119648">
    <property type="protein sequence ID" value="RPA86930.1"/>
    <property type="molecule type" value="Genomic_DNA"/>
</dbReference>
<feature type="compositionally biased region" description="Basic and acidic residues" evidence="1">
    <location>
        <begin position="270"/>
        <end position="285"/>
    </location>
</feature>
<organism evidence="2 3">
    <name type="scientific">Ascobolus immersus RN42</name>
    <dbReference type="NCBI Taxonomy" id="1160509"/>
    <lineage>
        <taxon>Eukaryota</taxon>
        <taxon>Fungi</taxon>
        <taxon>Dikarya</taxon>
        <taxon>Ascomycota</taxon>
        <taxon>Pezizomycotina</taxon>
        <taxon>Pezizomycetes</taxon>
        <taxon>Pezizales</taxon>
        <taxon>Ascobolaceae</taxon>
        <taxon>Ascobolus</taxon>
    </lineage>
</organism>
<reference evidence="2 3" key="1">
    <citation type="journal article" date="2018" name="Nat. Ecol. Evol.">
        <title>Pezizomycetes genomes reveal the molecular basis of ectomycorrhizal truffle lifestyle.</title>
        <authorList>
            <person name="Murat C."/>
            <person name="Payen T."/>
            <person name="Noel B."/>
            <person name="Kuo A."/>
            <person name="Morin E."/>
            <person name="Chen J."/>
            <person name="Kohler A."/>
            <person name="Krizsan K."/>
            <person name="Balestrini R."/>
            <person name="Da Silva C."/>
            <person name="Montanini B."/>
            <person name="Hainaut M."/>
            <person name="Levati E."/>
            <person name="Barry K.W."/>
            <person name="Belfiori B."/>
            <person name="Cichocki N."/>
            <person name="Clum A."/>
            <person name="Dockter R.B."/>
            <person name="Fauchery L."/>
            <person name="Guy J."/>
            <person name="Iotti M."/>
            <person name="Le Tacon F."/>
            <person name="Lindquist E.A."/>
            <person name="Lipzen A."/>
            <person name="Malagnac F."/>
            <person name="Mello A."/>
            <person name="Molinier V."/>
            <person name="Miyauchi S."/>
            <person name="Poulain J."/>
            <person name="Riccioni C."/>
            <person name="Rubini A."/>
            <person name="Sitrit Y."/>
            <person name="Splivallo R."/>
            <person name="Traeger S."/>
            <person name="Wang M."/>
            <person name="Zifcakova L."/>
            <person name="Wipf D."/>
            <person name="Zambonelli A."/>
            <person name="Paolocci F."/>
            <person name="Nowrousian M."/>
            <person name="Ottonello S."/>
            <person name="Baldrian P."/>
            <person name="Spatafora J.W."/>
            <person name="Henrissat B."/>
            <person name="Nagy L.G."/>
            <person name="Aury J.M."/>
            <person name="Wincker P."/>
            <person name="Grigoriev I.V."/>
            <person name="Bonfante P."/>
            <person name="Martin F.M."/>
        </authorList>
    </citation>
    <scope>NUCLEOTIDE SEQUENCE [LARGE SCALE GENOMIC DNA]</scope>
    <source>
        <strain evidence="2 3">RN42</strain>
    </source>
</reference>
<feature type="region of interest" description="Disordered" evidence="1">
    <location>
        <begin position="249"/>
        <end position="285"/>
    </location>
</feature>
<evidence type="ECO:0000313" key="2">
    <source>
        <dbReference type="EMBL" id="RPA86930.1"/>
    </source>
</evidence>
<keyword evidence="3" id="KW-1185">Reference proteome</keyword>
<protein>
    <submittedName>
        <fullName evidence="2">Uncharacterized protein</fullName>
    </submittedName>
</protein>
<feature type="region of interest" description="Disordered" evidence="1">
    <location>
        <begin position="379"/>
        <end position="400"/>
    </location>
</feature>
<dbReference type="Proteomes" id="UP000275078">
    <property type="component" value="Unassembled WGS sequence"/>
</dbReference>
<proteinExistence type="predicted"/>